<dbReference type="InterPro" id="IPR013766">
    <property type="entry name" value="Thioredoxin_domain"/>
</dbReference>
<reference evidence="7 8" key="1">
    <citation type="submission" date="2024-03" db="EMBL/GenBank/DDBJ databases">
        <title>Chitinophaga caseinilytica sp. nov., a casein hydrolysing bacterium isolated from forest soil.</title>
        <authorList>
            <person name="Lee D.S."/>
            <person name="Han D.M."/>
            <person name="Baek J.H."/>
            <person name="Choi D.G."/>
            <person name="Jeon J.H."/>
            <person name="Jeon C.O."/>
        </authorList>
    </citation>
    <scope>NUCLEOTIDE SEQUENCE [LARGE SCALE GENOMIC DNA]</scope>
    <source>
        <strain evidence="7 8">KACC 19118</strain>
    </source>
</reference>
<dbReference type="Proteomes" id="UP001449657">
    <property type="component" value="Chromosome"/>
</dbReference>
<dbReference type="PANTHER" id="PTHR42852:SF6">
    <property type="entry name" value="THIOL:DISULFIDE INTERCHANGE PROTEIN DSBE"/>
    <property type="match status" value="1"/>
</dbReference>
<organism evidence="7 8">
    <name type="scientific">Chitinophaga caseinilytica</name>
    <dbReference type="NCBI Taxonomy" id="2267521"/>
    <lineage>
        <taxon>Bacteria</taxon>
        <taxon>Pseudomonadati</taxon>
        <taxon>Bacteroidota</taxon>
        <taxon>Chitinophagia</taxon>
        <taxon>Chitinophagales</taxon>
        <taxon>Chitinophagaceae</taxon>
        <taxon>Chitinophaga</taxon>
    </lineage>
</organism>
<dbReference type="PANTHER" id="PTHR42852">
    <property type="entry name" value="THIOL:DISULFIDE INTERCHANGE PROTEIN DSBE"/>
    <property type="match status" value="1"/>
</dbReference>
<feature type="chain" id="PRO_5046803206" evidence="5">
    <location>
        <begin position="20"/>
        <end position="497"/>
    </location>
</feature>
<evidence type="ECO:0000256" key="1">
    <source>
        <dbReference type="ARBA" id="ARBA00004196"/>
    </source>
</evidence>
<keyword evidence="8" id="KW-1185">Reference proteome</keyword>
<dbReference type="InterPro" id="IPR000866">
    <property type="entry name" value="AhpC/TSA"/>
</dbReference>
<dbReference type="RefSeq" id="WP_341840712.1">
    <property type="nucleotide sequence ID" value="NZ_CP149792.1"/>
</dbReference>
<keyword evidence="3" id="KW-1015">Disulfide bond</keyword>
<protein>
    <submittedName>
        <fullName evidence="7">TlpA disulfide reductase family protein</fullName>
    </submittedName>
</protein>
<evidence type="ECO:0000313" key="7">
    <source>
        <dbReference type="EMBL" id="WZN45971.1"/>
    </source>
</evidence>
<evidence type="ECO:0000259" key="6">
    <source>
        <dbReference type="PROSITE" id="PS51352"/>
    </source>
</evidence>
<dbReference type="Gene3D" id="3.40.30.10">
    <property type="entry name" value="Glutaredoxin"/>
    <property type="match status" value="1"/>
</dbReference>
<evidence type="ECO:0000256" key="5">
    <source>
        <dbReference type="SAM" id="SignalP"/>
    </source>
</evidence>
<name>A0ABZ2Z5M8_9BACT</name>
<keyword evidence="5" id="KW-0732">Signal</keyword>
<comment type="subcellular location">
    <subcellularLocation>
        <location evidence="1">Cell envelope</location>
    </subcellularLocation>
</comment>
<dbReference type="EMBL" id="CP150096">
    <property type="protein sequence ID" value="WZN45971.1"/>
    <property type="molecule type" value="Genomic_DNA"/>
</dbReference>
<feature type="signal peptide" evidence="5">
    <location>
        <begin position="1"/>
        <end position="19"/>
    </location>
</feature>
<keyword evidence="2" id="KW-0201">Cytochrome c-type biogenesis</keyword>
<evidence type="ECO:0000313" key="8">
    <source>
        <dbReference type="Proteomes" id="UP001449657"/>
    </source>
</evidence>
<dbReference type="PROSITE" id="PS51352">
    <property type="entry name" value="THIOREDOXIN_2"/>
    <property type="match status" value="1"/>
</dbReference>
<accession>A0ABZ2Z5M8</accession>
<gene>
    <name evidence="7" type="ORF">WJU22_24025</name>
</gene>
<proteinExistence type="predicted"/>
<dbReference type="Pfam" id="PF00578">
    <property type="entry name" value="AhpC-TSA"/>
    <property type="match status" value="1"/>
</dbReference>
<dbReference type="InterPro" id="IPR036249">
    <property type="entry name" value="Thioredoxin-like_sf"/>
</dbReference>
<sequence length="497" mass="56480">MKPYLFVLLLLSAGLSASAQFTLSGRVRHFSGQQKVDVNLPSIFGYHNENTVSVPLSNTGEFRITLPADSIRFATLIYRRTHYTLLLEPGGNLEVEFDENANGIRFTGGSAADVCRLMQDIGMDKIPFFWENDSLGALPAAEVRTAVMAPWFGEFAHQAQTIRSSSISKSLQNILIAENFYRHFNYLNDFITTNIPDRKTVNELIATLYDTIPITPKSPHPGPQYWTFTDKYIRNLEIRAFIRVKAENIPASAPIPWFGISLDSANVIVNRYGKPYWRWIGTMHNFPADVAESYNWQQIQNQFSDRDVSQALPLAEAFRQRFPKSRFLPALKKMETALRDSLAVNRKNKNISIVEDYEQVQSIYDVVKKLNGKVVYLDMWGTWCGPCKEEIRHLPALRASLAGKDVVFLFLDVDDDNKDASWKDFIRANGMEGLHLRMSRKTVAPIWKEILANHPDKSESYPQYFLFDKSGKLAIAKALRPSDGPALTQQIESLLMP</sequence>
<evidence type="ECO:0000256" key="2">
    <source>
        <dbReference type="ARBA" id="ARBA00022748"/>
    </source>
</evidence>
<dbReference type="SUPFAM" id="SSF52833">
    <property type="entry name" value="Thioredoxin-like"/>
    <property type="match status" value="1"/>
</dbReference>
<dbReference type="CDD" id="cd02966">
    <property type="entry name" value="TlpA_like_family"/>
    <property type="match status" value="1"/>
</dbReference>
<evidence type="ECO:0000256" key="3">
    <source>
        <dbReference type="ARBA" id="ARBA00023157"/>
    </source>
</evidence>
<keyword evidence="4" id="KW-0676">Redox-active center</keyword>
<dbReference type="InterPro" id="IPR050553">
    <property type="entry name" value="Thioredoxin_ResA/DsbE_sf"/>
</dbReference>
<evidence type="ECO:0000256" key="4">
    <source>
        <dbReference type="ARBA" id="ARBA00023284"/>
    </source>
</evidence>
<feature type="domain" description="Thioredoxin" evidence="6">
    <location>
        <begin position="331"/>
        <end position="496"/>
    </location>
</feature>